<protein>
    <submittedName>
        <fullName evidence="1">Uncharacterized protein</fullName>
    </submittedName>
</protein>
<name>A0A090VVD8_9FLAO</name>
<reference evidence="3 4" key="1">
    <citation type="journal article" date="2014" name="Genome Announc.">
        <title>Draft Genome Sequence of Marine Flavobacterium Jejuia pallidilutea Strain 11shimoA1 and Pigmentation Mutants.</title>
        <authorList>
            <person name="Takatani N."/>
            <person name="Nakanishi M."/>
            <person name="Meirelles P."/>
            <person name="Mino S."/>
            <person name="Suda W."/>
            <person name="Oshima K."/>
            <person name="Hattori M."/>
            <person name="Ohkuma M."/>
            <person name="Hosokawa M."/>
            <person name="Miyashita K."/>
            <person name="Thompson F.L."/>
            <person name="Niwa A."/>
            <person name="Sawabe T."/>
            <person name="Sawabe T."/>
        </authorList>
    </citation>
    <scope>NUCLEOTIDE SEQUENCE [LARGE SCALE GENOMIC DNA]</scope>
    <source>
        <strain evidence="1 3">JCM 19301</strain>
        <strain evidence="2">JCM 19302</strain>
        <strain evidence="4">JCM19302</strain>
    </source>
</reference>
<evidence type="ECO:0000313" key="3">
    <source>
        <dbReference type="Proteomes" id="UP000029641"/>
    </source>
</evidence>
<gene>
    <name evidence="1" type="ORF">JCM19301_3278</name>
    <name evidence="2" type="ORF">JCM19302_9</name>
</gene>
<evidence type="ECO:0000313" key="1">
    <source>
        <dbReference type="EMBL" id="GAL68691.1"/>
    </source>
</evidence>
<organism evidence="1 3">
    <name type="scientific">Jejuia pallidilutea</name>
    <dbReference type="NCBI Taxonomy" id="504487"/>
    <lineage>
        <taxon>Bacteria</taxon>
        <taxon>Pseudomonadati</taxon>
        <taxon>Bacteroidota</taxon>
        <taxon>Flavobacteriia</taxon>
        <taxon>Flavobacteriales</taxon>
        <taxon>Flavobacteriaceae</taxon>
        <taxon>Jejuia</taxon>
    </lineage>
</organism>
<sequence length="44" mass="5107">MQFFAPNVGLGFPLVVLVPRYPQQKLPICLLRFKKHNPKHCLFA</sequence>
<dbReference type="Proteomes" id="UP000029641">
    <property type="component" value="Unassembled WGS sequence"/>
</dbReference>
<dbReference type="EMBL" id="BBNS01000022">
    <property type="protein sequence ID" value="GAL72264.1"/>
    <property type="molecule type" value="Genomic_DNA"/>
</dbReference>
<comment type="caution">
    <text evidence="1">The sequence shown here is derived from an EMBL/GenBank/DDBJ whole genome shotgun (WGS) entry which is preliminary data.</text>
</comment>
<dbReference type="Proteomes" id="UP000029646">
    <property type="component" value="Unassembled WGS sequence"/>
</dbReference>
<evidence type="ECO:0000313" key="2">
    <source>
        <dbReference type="EMBL" id="GAL72264.1"/>
    </source>
</evidence>
<proteinExistence type="predicted"/>
<accession>A0A090VVD8</accession>
<dbReference type="AlphaFoldDB" id="A0A090VVD8"/>
<evidence type="ECO:0000313" key="4">
    <source>
        <dbReference type="Proteomes" id="UP000029646"/>
    </source>
</evidence>
<dbReference type="EMBL" id="BBNR01000023">
    <property type="protein sequence ID" value="GAL68691.1"/>
    <property type="molecule type" value="Genomic_DNA"/>
</dbReference>